<dbReference type="PANTHER" id="PTHR35178">
    <property type="entry name" value="FOLATE RECEPTOR HOMOLOG-RELATED"/>
    <property type="match status" value="1"/>
</dbReference>
<evidence type="ECO:0000313" key="3">
    <source>
        <dbReference type="EMBL" id="CAI5443528.1"/>
    </source>
</evidence>
<dbReference type="Proteomes" id="UP001152747">
    <property type="component" value="Unassembled WGS sequence"/>
</dbReference>
<keyword evidence="1" id="KW-0812">Transmembrane</keyword>
<comment type="caution">
    <text evidence="3">The sequence shown here is derived from an EMBL/GenBank/DDBJ whole genome shotgun (WGS) entry which is preliminary data.</text>
</comment>
<reference evidence="3" key="1">
    <citation type="submission" date="2022-11" db="EMBL/GenBank/DDBJ databases">
        <authorList>
            <person name="Kikuchi T."/>
        </authorList>
    </citation>
    <scope>NUCLEOTIDE SEQUENCE</scope>
    <source>
        <strain evidence="3">PS1010</strain>
    </source>
</reference>
<sequence>MKLNLGQIAWLLWAMLVLLSSARSTPIRMEPDGIKTYQICNACMDKDFPKFAALYQNTDIGRQLGIPNMKGLDCSKGKFLRVKCDDACIIVKILTKNGKGEIISYEVMTDCSTSLMEDHPSLQNTRDIAHIKENITFTDNFDQIKTDVVYSFIMGDTSPESENLIIQQELQLEKREILENSDQINPIQILILFFSICLIFLLAYQFYPIFRKMARSVEEGYRHRNARHREIHVNAVRIGRGGPPGAPARQNI</sequence>
<keyword evidence="1" id="KW-1133">Transmembrane helix</keyword>
<protein>
    <submittedName>
        <fullName evidence="3">Uncharacterized protein</fullName>
    </submittedName>
</protein>
<keyword evidence="1" id="KW-0472">Membrane</keyword>
<name>A0A9P1MYI9_9PELO</name>
<feature type="signal peptide" evidence="2">
    <location>
        <begin position="1"/>
        <end position="24"/>
    </location>
</feature>
<proteinExistence type="predicted"/>
<feature type="transmembrane region" description="Helical" evidence="1">
    <location>
        <begin position="187"/>
        <end position="207"/>
    </location>
</feature>
<dbReference type="EMBL" id="CANHGI010000002">
    <property type="protein sequence ID" value="CAI5443528.1"/>
    <property type="molecule type" value="Genomic_DNA"/>
</dbReference>
<feature type="chain" id="PRO_5040291582" evidence="2">
    <location>
        <begin position="25"/>
        <end position="252"/>
    </location>
</feature>
<evidence type="ECO:0000256" key="1">
    <source>
        <dbReference type="SAM" id="Phobius"/>
    </source>
</evidence>
<keyword evidence="2" id="KW-0732">Signal</keyword>
<keyword evidence="4" id="KW-1185">Reference proteome</keyword>
<dbReference type="PANTHER" id="PTHR35178:SF1">
    <property type="entry name" value="CUB DOMAIN-CONTAINING PROTEIN-RELATED"/>
    <property type="match status" value="1"/>
</dbReference>
<evidence type="ECO:0000313" key="4">
    <source>
        <dbReference type="Proteomes" id="UP001152747"/>
    </source>
</evidence>
<gene>
    <name evidence="3" type="ORF">CAMP_LOCUS6165</name>
</gene>
<organism evidence="3 4">
    <name type="scientific">Caenorhabditis angaria</name>
    <dbReference type="NCBI Taxonomy" id="860376"/>
    <lineage>
        <taxon>Eukaryota</taxon>
        <taxon>Metazoa</taxon>
        <taxon>Ecdysozoa</taxon>
        <taxon>Nematoda</taxon>
        <taxon>Chromadorea</taxon>
        <taxon>Rhabditida</taxon>
        <taxon>Rhabditina</taxon>
        <taxon>Rhabditomorpha</taxon>
        <taxon>Rhabditoidea</taxon>
        <taxon>Rhabditidae</taxon>
        <taxon>Peloderinae</taxon>
        <taxon>Caenorhabditis</taxon>
    </lineage>
</organism>
<dbReference type="AlphaFoldDB" id="A0A9P1MYI9"/>
<accession>A0A9P1MYI9</accession>
<evidence type="ECO:0000256" key="2">
    <source>
        <dbReference type="SAM" id="SignalP"/>
    </source>
</evidence>